<dbReference type="PANTHER" id="PTHR35528:SF3">
    <property type="entry name" value="BLL1675 PROTEIN"/>
    <property type="match status" value="1"/>
</dbReference>
<evidence type="ECO:0000313" key="7">
    <source>
        <dbReference type="EMBL" id="CAH2403108.1"/>
    </source>
</evidence>
<proteinExistence type="predicted"/>
<feature type="region of interest" description="Disordered" evidence="5">
    <location>
        <begin position="211"/>
        <end position="244"/>
    </location>
</feature>
<evidence type="ECO:0000256" key="1">
    <source>
        <dbReference type="ARBA" id="ARBA00002286"/>
    </source>
</evidence>
<dbReference type="EMBL" id="CAKXZT010000131">
    <property type="protein sequence ID" value="CAH2403108.1"/>
    <property type="molecule type" value="Genomic_DNA"/>
</dbReference>
<dbReference type="InterPro" id="IPR032874">
    <property type="entry name" value="DDE_dom"/>
</dbReference>
<keyword evidence="8" id="KW-1185">Reference proteome</keyword>
<dbReference type="InterPro" id="IPR036397">
    <property type="entry name" value="RNaseH_sf"/>
</dbReference>
<evidence type="ECO:0000313" key="8">
    <source>
        <dbReference type="Proteomes" id="UP001153050"/>
    </source>
</evidence>
<keyword evidence="3" id="KW-0238">DNA-binding</keyword>
<dbReference type="Proteomes" id="UP001153050">
    <property type="component" value="Unassembled WGS sequence"/>
</dbReference>
<feature type="compositionally biased region" description="Low complexity" evidence="5">
    <location>
        <begin position="213"/>
        <end position="224"/>
    </location>
</feature>
<accession>A0ABM9E3C3</accession>
<keyword evidence="2" id="KW-0815">Transposition</keyword>
<organism evidence="7 8">
    <name type="scientific">Mesorhizobium escarrei</name>
    <dbReference type="NCBI Taxonomy" id="666018"/>
    <lineage>
        <taxon>Bacteria</taxon>
        <taxon>Pseudomonadati</taxon>
        <taxon>Pseudomonadota</taxon>
        <taxon>Alphaproteobacteria</taxon>
        <taxon>Hyphomicrobiales</taxon>
        <taxon>Phyllobacteriaceae</taxon>
        <taxon>Mesorhizobium</taxon>
    </lineage>
</organism>
<dbReference type="SUPFAM" id="SSF53098">
    <property type="entry name" value="Ribonuclease H-like"/>
    <property type="match status" value="1"/>
</dbReference>
<dbReference type="Gene3D" id="3.30.420.10">
    <property type="entry name" value="Ribonuclease H-like superfamily/Ribonuclease H"/>
    <property type="match status" value="1"/>
</dbReference>
<name>A0ABM9E3C3_9HYPH</name>
<comment type="caution">
    <text evidence="7">The sequence shown here is derived from an EMBL/GenBank/DDBJ whole genome shotgun (WGS) entry which is preliminary data.</text>
</comment>
<dbReference type="InterPro" id="IPR012337">
    <property type="entry name" value="RNaseH-like_sf"/>
</dbReference>
<protein>
    <submittedName>
        <fullName evidence="7">Transposase</fullName>
    </submittedName>
</protein>
<dbReference type="InterPro" id="IPR047930">
    <property type="entry name" value="Transpos_IS6"/>
</dbReference>
<comment type="function">
    <text evidence="1">Involved in the transposition of the insertion sequence.</text>
</comment>
<reference evidence="7 8" key="1">
    <citation type="submission" date="2022-03" db="EMBL/GenBank/DDBJ databases">
        <authorList>
            <person name="Brunel B."/>
        </authorList>
    </citation>
    <scope>NUCLEOTIDE SEQUENCE [LARGE SCALE GENOMIC DNA]</scope>
    <source>
        <strain evidence="7">STM5069sample</strain>
    </source>
</reference>
<keyword evidence="4" id="KW-0233">DNA recombination</keyword>
<dbReference type="InterPro" id="IPR052183">
    <property type="entry name" value="IS_Transposase"/>
</dbReference>
<gene>
    <name evidence="7" type="ORF">MES5069_360159</name>
</gene>
<evidence type="ECO:0000256" key="4">
    <source>
        <dbReference type="ARBA" id="ARBA00023172"/>
    </source>
</evidence>
<dbReference type="PANTHER" id="PTHR35528">
    <property type="entry name" value="BLL1675 PROTEIN"/>
    <property type="match status" value="1"/>
</dbReference>
<evidence type="ECO:0000256" key="5">
    <source>
        <dbReference type="SAM" id="MobiDB-lite"/>
    </source>
</evidence>
<dbReference type="Pfam" id="PF13610">
    <property type="entry name" value="DDE_Tnp_IS240"/>
    <property type="match status" value="1"/>
</dbReference>
<evidence type="ECO:0000259" key="6">
    <source>
        <dbReference type="Pfam" id="PF13610"/>
    </source>
</evidence>
<sequence length="244" mass="28857">MTKLRPFRYFKTSPEIIRLAVMLYVRFPLSLRNVEDLLHERGIDVSHETIRFWWNRFGPMFAADLRRKRAKRMRLLPQWQWHLDEVFVRINGETFYLWRAVDHEGEVLETFVSKRRDRKAALKFLRKTMKRFGRPKVIVTDKHRSYGAAMKELGNAKSHENSRWLNNRAENSHQPFRRRERAMLRFRQMKSLQKFVAVHSSVHNHFNKERHLSTPAAISSSTAPPLSPNGANSARPENPSSPGD</sequence>
<evidence type="ECO:0000256" key="2">
    <source>
        <dbReference type="ARBA" id="ARBA00022578"/>
    </source>
</evidence>
<evidence type="ECO:0000256" key="3">
    <source>
        <dbReference type="ARBA" id="ARBA00023125"/>
    </source>
</evidence>
<feature type="domain" description="DDE" evidence="6">
    <location>
        <begin position="79"/>
        <end position="208"/>
    </location>
</feature>
<dbReference type="NCBIfam" id="NF033587">
    <property type="entry name" value="transpos_IS6"/>
    <property type="match status" value="1"/>
</dbReference>